<dbReference type="PANTHER" id="PTHR10302:SF27">
    <property type="entry name" value="SINGLE-STRANDED DNA-BINDING PROTEIN"/>
    <property type="match status" value="1"/>
</dbReference>
<proteinExistence type="inferred from homology"/>
<dbReference type="SUPFAM" id="SSF50249">
    <property type="entry name" value="Nucleic acid-binding proteins"/>
    <property type="match status" value="1"/>
</dbReference>
<dbReference type="Pfam" id="PF00436">
    <property type="entry name" value="SSB"/>
    <property type="match status" value="1"/>
</dbReference>
<organism evidence="5 6">
    <name type="scientific">Gekko japonicus</name>
    <name type="common">Schlegel's Japanese gecko</name>
    <dbReference type="NCBI Taxonomy" id="146911"/>
    <lineage>
        <taxon>Eukaryota</taxon>
        <taxon>Metazoa</taxon>
        <taxon>Chordata</taxon>
        <taxon>Craniata</taxon>
        <taxon>Vertebrata</taxon>
        <taxon>Euteleostomi</taxon>
        <taxon>Lepidosauria</taxon>
        <taxon>Squamata</taxon>
        <taxon>Bifurcata</taxon>
        <taxon>Gekkota</taxon>
        <taxon>Gekkonidae</taxon>
        <taxon>Gekkoninae</taxon>
        <taxon>Gekko</taxon>
    </lineage>
</organism>
<reference evidence="6" key="1">
    <citation type="submission" date="2025-08" db="UniProtKB">
        <authorList>
            <consortium name="RefSeq"/>
        </authorList>
    </citation>
    <scope>IDENTIFICATION</scope>
</reference>
<dbReference type="HAMAP" id="MF_00984">
    <property type="entry name" value="SSB"/>
    <property type="match status" value="1"/>
</dbReference>
<evidence type="ECO:0000256" key="4">
    <source>
        <dbReference type="PIRNR" id="PIRNR002070"/>
    </source>
</evidence>
<evidence type="ECO:0000313" key="6">
    <source>
        <dbReference type="RefSeq" id="XP_015284015.1"/>
    </source>
</evidence>
<keyword evidence="5" id="KW-1185">Reference proteome</keyword>
<dbReference type="PIRSF" id="PIRSF002070">
    <property type="entry name" value="SSB"/>
    <property type="match status" value="1"/>
</dbReference>
<accession>A0ABM1LDH8</accession>
<comment type="subcellular location">
    <subcellularLocation>
        <location evidence="1">Mitochondrion matrix</location>
        <location evidence="1">Mitochondrion nucleoid</location>
    </subcellularLocation>
</comment>
<keyword evidence="3" id="KW-1135">Mitochondrion nucleoid</keyword>
<gene>
    <name evidence="6" type="primary">LOC107125057</name>
</gene>
<dbReference type="InterPro" id="IPR000424">
    <property type="entry name" value="Primosome_PriB/ssb"/>
</dbReference>
<dbReference type="Gene3D" id="2.40.50.140">
    <property type="entry name" value="Nucleic acid-binding proteins"/>
    <property type="match status" value="1"/>
</dbReference>
<evidence type="ECO:0000256" key="3">
    <source>
        <dbReference type="ARBA" id="ARBA00023271"/>
    </source>
</evidence>
<evidence type="ECO:0000313" key="5">
    <source>
        <dbReference type="Proteomes" id="UP000694871"/>
    </source>
</evidence>
<dbReference type="GeneID" id="107125057"/>
<dbReference type="RefSeq" id="XP_015284015.1">
    <property type="nucleotide sequence ID" value="XM_015428529.1"/>
</dbReference>
<protein>
    <recommendedName>
        <fullName evidence="4">Single-stranded DNA-binding protein</fullName>
    </recommendedName>
</protein>
<keyword evidence="4" id="KW-0496">Mitochondrion</keyword>
<dbReference type="PANTHER" id="PTHR10302">
    <property type="entry name" value="SINGLE-STRANDED DNA-BINDING PROTEIN"/>
    <property type="match status" value="1"/>
</dbReference>
<dbReference type="NCBIfam" id="TIGR00621">
    <property type="entry name" value="ssb"/>
    <property type="match status" value="1"/>
</dbReference>
<dbReference type="CDD" id="cd04496">
    <property type="entry name" value="SSB_OBF"/>
    <property type="match status" value="1"/>
</dbReference>
<evidence type="ECO:0000256" key="1">
    <source>
        <dbReference type="ARBA" id="ARBA00004436"/>
    </source>
</evidence>
<name>A0ABM1LDH8_GEKJA</name>
<dbReference type="Proteomes" id="UP000694871">
    <property type="component" value="Unplaced"/>
</dbReference>
<sequence length="144" mass="16264">MLNHVTIVGYVGNAPELKYTASGDPVCNFKVATTTSYINREGEKESVTEWHKCSAYKKTATICSDYITTGKLVLVEGSLRTTKWTKDTGETFQSTQIIIKRILFLDKDKEKRNDYRYTTSLEAAVDKALEDAYNPKFDASEVPF</sequence>
<dbReference type="PROSITE" id="PS50935">
    <property type="entry name" value="SSB"/>
    <property type="match status" value="1"/>
</dbReference>
<dbReference type="InterPro" id="IPR012340">
    <property type="entry name" value="NA-bd_OB-fold"/>
</dbReference>
<keyword evidence="2 4" id="KW-0238">DNA-binding</keyword>
<dbReference type="InterPro" id="IPR011344">
    <property type="entry name" value="ssDNA-bd"/>
</dbReference>
<evidence type="ECO:0000256" key="2">
    <source>
        <dbReference type="ARBA" id="ARBA00023125"/>
    </source>
</evidence>